<keyword evidence="4" id="KW-0186">Copper</keyword>
<dbReference type="InterPro" id="IPR000923">
    <property type="entry name" value="BlueCu_1"/>
</dbReference>
<dbReference type="CDD" id="cd04233">
    <property type="entry name" value="Auracyanin"/>
    <property type="match status" value="1"/>
</dbReference>
<dbReference type="Gene3D" id="2.120.10.30">
    <property type="entry name" value="TolB, C-terminal domain"/>
    <property type="match status" value="1"/>
</dbReference>
<dbReference type="InterPro" id="IPR016024">
    <property type="entry name" value="ARM-type_fold"/>
</dbReference>
<dbReference type="InterPro" id="IPR036514">
    <property type="entry name" value="SGNH_hydro_sf"/>
</dbReference>
<dbReference type="SUPFAM" id="SSF49503">
    <property type="entry name" value="Cupredoxins"/>
    <property type="match status" value="1"/>
</dbReference>
<dbReference type="PANTHER" id="PTHR33546:SF1">
    <property type="entry name" value="LARGE, MULTIFUNCTIONAL SECRETED PROTEIN"/>
    <property type="match status" value="1"/>
</dbReference>
<feature type="domain" description="SGNH hydrolase-type esterase" evidence="6">
    <location>
        <begin position="50"/>
        <end position="220"/>
    </location>
</feature>
<reference evidence="9" key="1">
    <citation type="journal article" date="2019" name="Int. J. Syst. Evol. Microbiol.">
        <title>The Global Catalogue of Microorganisms (GCM) 10K type strain sequencing project: providing services to taxonomists for standard genome sequencing and annotation.</title>
        <authorList>
            <consortium name="The Broad Institute Genomics Platform"/>
            <consortium name="The Broad Institute Genome Sequencing Center for Infectious Disease"/>
            <person name="Wu L."/>
            <person name="Ma J."/>
        </authorList>
    </citation>
    <scope>NUCLEOTIDE SEQUENCE [LARGE SCALE GENOMIC DNA]</scope>
    <source>
        <strain evidence="9">CGMCC 1.15342</strain>
    </source>
</reference>
<dbReference type="SUPFAM" id="SSF52266">
    <property type="entry name" value="SGNH hydrolase"/>
    <property type="match status" value="1"/>
</dbReference>
<dbReference type="Gene3D" id="3.40.50.1110">
    <property type="entry name" value="SGNH hydrolase"/>
    <property type="match status" value="1"/>
</dbReference>
<dbReference type="EMBL" id="BMIK01000002">
    <property type="protein sequence ID" value="GGC18837.1"/>
    <property type="molecule type" value="Genomic_DNA"/>
</dbReference>
<evidence type="ECO:0000313" key="9">
    <source>
        <dbReference type="Proteomes" id="UP000597338"/>
    </source>
</evidence>
<dbReference type="InterPro" id="IPR055557">
    <property type="entry name" value="DUF7133"/>
</dbReference>
<evidence type="ECO:0000313" key="8">
    <source>
        <dbReference type="EMBL" id="GGC18837.1"/>
    </source>
</evidence>
<feature type="domain" description="DUF7133" evidence="7">
    <location>
        <begin position="339"/>
        <end position="689"/>
    </location>
</feature>
<keyword evidence="2" id="KW-0479">Metal-binding</keyword>
<keyword evidence="1" id="KW-0813">Transport</keyword>
<comment type="caution">
    <text evidence="8">The sequence shown here is derived from an EMBL/GenBank/DDBJ whole genome shotgun (WGS) entry which is preliminary data.</text>
</comment>
<dbReference type="Pfam" id="PF13472">
    <property type="entry name" value="Lipase_GDSL_2"/>
    <property type="match status" value="1"/>
</dbReference>
<dbReference type="Pfam" id="PF23500">
    <property type="entry name" value="DUF7133"/>
    <property type="match status" value="1"/>
</dbReference>
<dbReference type="SUPFAM" id="SSF48371">
    <property type="entry name" value="ARM repeat"/>
    <property type="match status" value="1"/>
</dbReference>
<protein>
    <recommendedName>
        <fullName evidence="10">Membrane-bound dehydrogenase domain-containing protein</fullName>
    </recommendedName>
</protein>
<feature type="domain" description="Blue (type 1) copper" evidence="5">
    <location>
        <begin position="966"/>
        <end position="1083"/>
    </location>
</feature>
<evidence type="ECO:0000256" key="3">
    <source>
        <dbReference type="ARBA" id="ARBA00022982"/>
    </source>
</evidence>
<dbReference type="Pfam" id="PF13646">
    <property type="entry name" value="HEAT_2"/>
    <property type="match status" value="1"/>
</dbReference>
<dbReference type="NCBIfam" id="TIGR02604">
    <property type="entry name" value="Piru_Ver_Nterm"/>
    <property type="match status" value="1"/>
</dbReference>
<name>A0ABQ1L3K0_9SPHI</name>
<dbReference type="Pfam" id="PF00127">
    <property type="entry name" value="Copper-bind"/>
    <property type="match status" value="1"/>
</dbReference>
<gene>
    <name evidence="8" type="ORF">GCM10011386_08370</name>
</gene>
<dbReference type="InterPro" id="IPR013428">
    <property type="entry name" value="Membrane-bound_put_N"/>
</dbReference>
<dbReference type="PROSITE" id="PS51257">
    <property type="entry name" value="PROKAR_LIPOPROTEIN"/>
    <property type="match status" value="1"/>
</dbReference>
<dbReference type="InterPro" id="IPR011042">
    <property type="entry name" value="6-blade_b-propeller_TolB-like"/>
</dbReference>
<dbReference type="PANTHER" id="PTHR33546">
    <property type="entry name" value="LARGE, MULTIFUNCTIONAL SECRETED PROTEIN-RELATED"/>
    <property type="match status" value="1"/>
</dbReference>
<dbReference type="InterPro" id="IPR011989">
    <property type="entry name" value="ARM-like"/>
</dbReference>
<evidence type="ECO:0000259" key="6">
    <source>
        <dbReference type="Pfam" id="PF13472"/>
    </source>
</evidence>
<organism evidence="8 9">
    <name type="scientific">Parapedobacter defluvii</name>
    <dbReference type="NCBI Taxonomy" id="2045106"/>
    <lineage>
        <taxon>Bacteria</taxon>
        <taxon>Pseudomonadati</taxon>
        <taxon>Bacteroidota</taxon>
        <taxon>Sphingobacteriia</taxon>
        <taxon>Sphingobacteriales</taxon>
        <taxon>Sphingobacteriaceae</taxon>
        <taxon>Parapedobacter</taxon>
    </lineage>
</organism>
<evidence type="ECO:0000259" key="7">
    <source>
        <dbReference type="Pfam" id="PF23500"/>
    </source>
</evidence>
<proteinExistence type="predicted"/>
<evidence type="ECO:0008006" key="10">
    <source>
        <dbReference type="Google" id="ProtNLM"/>
    </source>
</evidence>
<accession>A0ABQ1L3K0</accession>
<sequence length="1085" mass="122544">MNKKLPFSLLLGVFLLFYSCRQQDIVAPLRPEPNSHIVVVGNSFGVGLQEHNYFETLLHMSFPEQHLRMRNLAWSADEVNLRPRPLNFGTLDEHLQQQEADIIFVCFGLNEAFKGLDSLEGFKRDLQNFLTHLQQQQYNGEKAPQIILVSPIAHEKLGGLLPDPTAHNKSLKAYTRGMREVAHELGISFIDLYEPTRKLMNRADEPLTTNGIYLNDRGYREVSEMMASALDFPVASWERTPHSEQLKEVVKKKNQHFFYRYKAQNGEYIYGRRKDWAGGEALPAELQEIDRIVVRLDSLVWAGSNPQGTVDLEKAIAITSFRQRSEEHKHVPTDPKDLEKAQSQFILQDGYEINLFASELDFPIANPVSLTFDPQGRLWVATMPAYPHYFPGNPPDDRIVVLEDTDHDGKADKHTVFADSLYLPLGFELGDGGVYVTQAPDMIFLRDTDGDGRADDRKTLLSGFGTEDSHHTLNTYTWGPDGALYMHMGTFLHSQIETPYGPRRGAYGNTWRFEPRTMKLDEYISYPYANPWGSVFTRDGTHLIADVSTGMNYFAPPLTVAIDYPKKHMGMKDFLTSSAKPKTCGMAVVSSRAFPENAQGNVLFNTFIGFQGIRQHTVTEEGSGIVGHEIEPLLQSTDPNFRPVGLKFGPDGALYVLDWYDPIIQHGEQNFRDSLRDHSRGRIWRITYKGKDVLPVTDLSRLTVSELLEQLKVYEDGVRYRTRMQLREFTADEVLPAVEKWLAGLDENDPEIDQHRLEGLWVYQQFNHPNKELLDNLLKSETPSVQAAAVRVLLYWADALTDAQERLIVLSKDPSPRVRLEAVAALSHFASEETIHALLAVTDQPVDDYIGYALIESFKHLKPVWMEMFKKNKDFLANEPKKADALLRPLASAAELQVPGFIMDDPDYAQYGVAPLSAADFEALSGVAAVEQFRERHRELLNPQTEKRETSPDLQPKDLGEIVVHLSALPGKMAFDKEILTVVAGKSVSLIFENRDQMAHNIVVVKPGSEEKVGTAADGMAGLPDGYEKHFIPQMPEVLFSTPLVNADETFQLNFTAPAKPGDYPFICTFPGHWRVMKGVIRVTE</sequence>
<keyword evidence="9" id="KW-1185">Reference proteome</keyword>
<dbReference type="InterPro" id="IPR008972">
    <property type="entry name" value="Cupredoxin"/>
</dbReference>
<dbReference type="InterPro" id="IPR013830">
    <property type="entry name" value="SGNH_hydro"/>
</dbReference>
<dbReference type="InterPro" id="IPR028871">
    <property type="entry name" value="BlueCu_1_BS"/>
</dbReference>
<evidence type="ECO:0000259" key="5">
    <source>
        <dbReference type="Pfam" id="PF00127"/>
    </source>
</evidence>
<dbReference type="RefSeq" id="WP_188747783.1">
    <property type="nucleotide sequence ID" value="NZ_BMIK01000002.1"/>
</dbReference>
<dbReference type="CDD" id="cd01834">
    <property type="entry name" value="SGNH_hydrolase_like_2"/>
    <property type="match status" value="1"/>
</dbReference>
<evidence type="ECO:0000256" key="2">
    <source>
        <dbReference type="ARBA" id="ARBA00022723"/>
    </source>
</evidence>
<dbReference type="Gene3D" id="1.25.10.10">
    <property type="entry name" value="Leucine-rich Repeat Variant"/>
    <property type="match status" value="1"/>
</dbReference>
<evidence type="ECO:0000256" key="1">
    <source>
        <dbReference type="ARBA" id="ARBA00022448"/>
    </source>
</evidence>
<dbReference type="SUPFAM" id="SSF63829">
    <property type="entry name" value="Calcium-dependent phosphotriesterase"/>
    <property type="match status" value="1"/>
</dbReference>
<dbReference type="Proteomes" id="UP000597338">
    <property type="component" value="Unassembled WGS sequence"/>
</dbReference>
<evidence type="ECO:0000256" key="4">
    <source>
        <dbReference type="ARBA" id="ARBA00023008"/>
    </source>
</evidence>
<keyword evidence="3" id="KW-0249">Electron transport</keyword>
<dbReference type="Gene3D" id="2.60.40.420">
    <property type="entry name" value="Cupredoxins - blue copper proteins"/>
    <property type="match status" value="1"/>
</dbReference>
<dbReference type="PROSITE" id="PS00196">
    <property type="entry name" value="COPPER_BLUE"/>
    <property type="match status" value="1"/>
</dbReference>